<dbReference type="GeneID" id="115473284"/>
<dbReference type="GO" id="GO:0050684">
    <property type="term" value="P:regulation of mRNA processing"/>
    <property type="evidence" value="ECO:0007669"/>
    <property type="project" value="TreeGrafter"/>
</dbReference>
<evidence type="ECO:0000256" key="10">
    <source>
        <dbReference type="RuleBase" id="RU000304"/>
    </source>
</evidence>
<protein>
    <recommendedName>
        <fullName evidence="1">non-specific serine/threonine protein kinase</fullName>
        <ecNumber evidence="1">2.7.11.1</ecNumber>
    </recommendedName>
</protein>
<feature type="domain" description="Protein kinase" evidence="11">
    <location>
        <begin position="53"/>
        <end position="399"/>
    </location>
</feature>
<evidence type="ECO:0000313" key="12">
    <source>
        <dbReference type="Proteomes" id="UP000515156"/>
    </source>
</evidence>
<dbReference type="CDD" id="cd14136">
    <property type="entry name" value="STKc_SRPK"/>
    <property type="match status" value="1"/>
</dbReference>
<comment type="similarity">
    <text evidence="10">Belongs to the protein kinase superfamily.</text>
</comment>
<keyword evidence="12" id="KW-1185">Reference proteome</keyword>
<dbReference type="PANTHER" id="PTHR47634">
    <property type="entry name" value="PROTEIN KINASE DOMAIN-CONTAINING PROTEIN-RELATED"/>
    <property type="match status" value="1"/>
</dbReference>
<comment type="catalytic activity">
    <reaction evidence="8">
        <text>L-seryl-[protein] + ATP = O-phospho-L-seryl-[protein] + ADP + H(+)</text>
        <dbReference type="Rhea" id="RHEA:17989"/>
        <dbReference type="Rhea" id="RHEA-COMP:9863"/>
        <dbReference type="Rhea" id="RHEA-COMP:11604"/>
        <dbReference type="ChEBI" id="CHEBI:15378"/>
        <dbReference type="ChEBI" id="CHEBI:29999"/>
        <dbReference type="ChEBI" id="CHEBI:30616"/>
        <dbReference type="ChEBI" id="CHEBI:83421"/>
        <dbReference type="ChEBI" id="CHEBI:456216"/>
        <dbReference type="EC" id="2.7.11.1"/>
    </reaction>
</comment>
<dbReference type="SMART" id="SM00220">
    <property type="entry name" value="S_TKc"/>
    <property type="match status" value="1"/>
</dbReference>
<dbReference type="InterPro" id="IPR017441">
    <property type="entry name" value="Protein_kinase_ATP_BS"/>
</dbReference>
<dbReference type="Pfam" id="PF00069">
    <property type="entry name" value="Pkinase"/>
    <property type="match status" value="1"/>
</dbReference>
<keyword evidence="4 9" id="KW-0547">Nucleotide-binding</keyword>
<dbReference type="Gene3D" id="1.10.510.10">
    <property type="entry name" value="Transferase(Phosphotransferase) domain 1"/>
    <property type="match status" value="1"/>
</dbReference>
<evidence type="ECO:0000259" key="11">
    <source>
        <dbReference type="PROSITE" id="PS50011"/>
    </source>
</evidence>
<evidence type="ECO:0000256" key="5">
    <source>
        <dbReference type="ARBA" id="ARBA00022777"/>
    </source>
</evidence>
<feature type="binding site" evidence="9">
    <location>
        <position position="82"/>
    </location>
    <ligand>
        <name>ATP</name>
        <dbReference type="ChEBI" id="CHEBI:30616"/>
    </ligand>
</feature>
<keyword evidence="3" id="KW-0808">Transferase</keyword>
<gene>
    <name evidence="13" type="primary">LOC115473284</name>
</gene>
<dbReference type="SUPFAM" id="SSF56112">
    <property type="entry name" value="Protein kinase-like (PK-like)"/>
    <property type="match status" value="1"/>
</dbReference>
<sequence>MLQRVLVSLPSLGYKSTDCFIAMGEPGWEENPAEYCPGGYHPVNKADVFNGRYKVVQKVGWGFFSTVWLCHDIQQKRCVAVKVSKSGRKFSEAAMDEISILHCVNGARKKEPAGALIVHLLDDFKLIGENGLHVCLVFELLGPSLLHLMKNHRPHGLPLICVKKIIQQVLRGLNFLHKNCRIIHTDIKPENILLCMKAENLHLLMTDAPTWRHCRGLQDTSAGTELIFPTHLFGSNVGVKIADLGNACWTYKSFSEEIQTQQYRALEVLLGSGYSTPADIWSTACMAFEMATACYLFEPHAGKRFSRNQDHIGCIIELLGHIPMKIALSGKHSPAFFHRQGFLLRIPYLHPCGLYDTLVEKHKWQKNEAELFASFLLPMLAYAPDKRATAEKCLQHPWLSS</sequence>
<name>A0A6P7YGC8_9AMPH</name>
<dbReference type="FunFam" id="3.30.200.20:FF:000770">
    <property type="entry name" value="SRSF protein kinase 2"/>
    <property type="match status" value="1"/>
</dbReference>
<keyword evidence="2 10" id="KW-0723">Serine/threonine-protein kinase</keyword>
<dbReference type="OrthoDB" id="2649at2759"/>
<dbReference type="PROSITE" id="PS50011">
    <property type="entry name" value="PROTEIN_KINASE_DOM"/>
    <property type="match status" value="1"/>
</dbReference>
<dbReference type="RefSeq" id="XP_030063971.1">
    <property type="nucleotide sequence ID" value="XM_030208111.1"/>
</dbReference>
<dbReference type="GO" id="GO:0005737">
    <property type="term" value="C:cytoplasm"/>
    <property type="evidence" value="ECO:0007669"/>
    <property type="project" value="TreeGrafter"/>
</dbReference>
<dbReference type="AlphaFoldDB" id="A0A6P7YGC8"/>
<evidence type="ECO:0000256" key="6">
    <source>
        <dbReference type="ARBA" id="ARBA00022840"/>
    </source>
</evidence>
<dbReference type="KEGG" id="muo:115473284"/>
<evidence type="ECO:0000313" key="13">
    <source>
        <dbReference type="RefSeq" id="XP_030063971.1"/>
    </source>
</evidence>
<dbReference type="InterPro" id="IPR051334">
    <property type="entry name" value="SRPK"/>
</dbReference>
<evidence type="ECO:0000256" key="3">
    <source>
        <dbReference type="ARBA" id="ARBA00022679"/>
    </source>
</evidence>
<organism evidence="12 13">
    <name type="scientific">Microcaecilia unicolor</name>
    <dbReference type="NCBI Taxonomy" id="1415580"/>
    <lineage>
        <taxon>Eukaryota</taxon>
        <taxon>Metazoa</taxon>
        <taxon>Chordata</taxon>
        <taxon>Craniata</taxon>
        <taxon>Vertebrata</taxon>
        <taxon>Euteleostomi</taxon>
        <taxon>Amphibia</taxon>
        <taxon>Gymnophiona</taxon>
        <taxon>Siphonopidae</taxon>
        <taxon>Microcaecilia</taxon>
    </lineage>
</organism>
<evidence type="ECO:0000256" key="4">
    <source>
        <dbReference type="ARBA" id="ARBA00022741"/>
    </source>
</evidence>
<keyword evidence="5" id="KW-0418">Kinase</keyword>
<evidence type="ECO:0000256" key="1">
    <source>
        <dbReference type="ARBA" id="ARBA00012513"/>
    </source>
</evidence>
<dbReference type="InParanoid" id="A0A6P7YGC8"/>
<evidence type="ECO:0000256" key="2">
    <source>
        <dbReference type="ARBA" id="ARBA00022527"/>
    </source>
</evidence>
<dbReference type="GO" id="GO:0035556">
    <property type="term" value="P:intracellular signal transduction"/>
    <property type="evidence" value="ECO:0007669"/>
    <property type="project" value="TreeGrafter"/>
</dbReference>
<keyword evidence="6 9" id="KW-0067">ATP-binding</keyword>
<dbReference type="InterPro" id="IPR008271">
    <property type="entry name" value="Ser/Thr_kinase_AS"/>
</dbReference>
<dbReference type="FunFam" id="1.10.510.10:FF:000275">
    <property type="entry name" value="SRSF protein kinase 2 isoform X3"/>
    <property type="match status" value="1"/>
</dbReference>
<dbReference type="GO" id="GO:0005524">
    <property type="term" value="F:ATP binding"/>
    <property type="evidence" value="ECO:0007669"/>
    <property type="project" value="UniProtKB-UniRule"/>
</dbReference>
<proteinExistence type="inferred from homology"/>
<dbReference type="PROSITE" id="PS00108">
    <property type="entry name" value="PROTEIN_KINASE_ST"/>
    <property type="match status" value="1"/>
</dbReference>
<dbReference type="PANTHER" id="PTHR47634:SF23">
    <property type="entry name" value="LOC100144966 PROTEIN"/>
    <property type="match status" value="1"/>
</dbReference>
<dbReference type="InterPro" id="IPR000719">
    <property type="entry name" value="Prot_kinase_dom"/>
</dbReference>
<evidence type="ECO:0000256" key="8">
    <source>
        <dbReference type="ARBA" id="ARBA00048679"/>
    </source>
</evidence>
<comment type="catalytic activity">
    <reaction evidence="7">
        <text>L-threonyl-[protein] + ATP = O-phospho-L-threonyl-[protein] + ADP + H(+)</text>
        <dbReference type="Rhea" id="RHEA:46608"/>
        <dbReference type="Rhea" id="RHEA-COMP:11060"/>
        <dbReference type="Rhea" id="RHEA-COMP:11605"/>
        <dbReference type="ChEBI" id="CHEBI:15378"/>
        <dbReference type="ChEBI" id="CHEBI:30013"/>
        <dbReference type="ChEBI" id="CHEBI:30616"/>
        <dbReference type="ChEBI" id="CHEBI:61977"/>
        <dbReference type="ChEBI" id="CHEBI:456216"/>
        <dbReference type="EC" id="2.7.11.1"/>
    </reaction>
</comment>
<accession>A0A6P7YGC8</accession>
<dbReference type="Gene3D" id="3.30.200.20">
    <property type="entry name" value="Phosphorylase Kinase, domain 1"/>
    <property type="match status" value="1"/>
</dbReference>
<evidence type="ECO:0000256" key="7">
    <source>
        <dbReference type="ARBA" id="ARBA00047899"/>
    </source>
</evidence>
<dbReference type="GO" id="GO:0005634">
    <property type="term" value="C:nucleus"/>
    <property type="evidence" value="ECO:0007669"/>
    <property type="project" value="TreeGrafter"/>
</dbReference>
<evidence type="ECO:0000256" key="9">
    <source>
        <dbReference type="PROSITE-ProRule" id="PRU10141"/>
    </source>
</evidence>
<dbReference type="EC" id="2.7.11.1" evidence="1"/>
<dbReference type="GO" id="GO:0000245">
    <property type="term" value="P:spliceosomal complex assembly"/>
    <property type="evidence" value="ECO:0007669"/>
    <property type="project" value="TreeGrafter"/>
</dbReference>
<dbReference type="PROSITE" id="PS00107">
    <property type="entry name" value="PROTEIN_KINASE_ATP"/>
    <property type="match status" value="1"/>
</dbReference>
<dbReference type="GO" id="GO:0004674">
    <property type="term" value="F:protein serine/threonine kinase activity"/>
    <property type="evidence" value="ECO:0007669"/>
    <property type="project" value="UniProtKB-KW"/>
</dbReference>
<dbReference type="Proteomes" id="UP000515156">
    <property type="component" value="Chromosome 6"/>
</dbReference>
<dbReference type="InterPro" id="IPR011009">
    <property type="entry name" value="Kinase-like_dom_sf"/>
</dbReference>
<reference evidence="13" key="1">
    <citation type="submission" date="2025-08" db="UniProtKB">
        <authorList>
            <consortium name="RefSeq"/>
        </authorList>
    </citation>
    <scope>IDENTIFICATION</scope>
</reference>